<dbReference type="GO" id="GO:0016853">
    <property type="term" value="F:isomerase activity"/>
    <property type="evidence" value="ECO:0007669"/>
    <property type="project" value="InterPro"/>
</dbReference>
<gene>
    <name evidence="1" type="ORF">UFOPK4265_00341</name>
</gene>
<name>A0A6J7T4G9_9ZZZZ</name>
<dbReference type="InterPro" id="IPR014718">
    <property type="entry name" value="GH-type_carb-bd"/>
</dbReference>
<dbReference type="EMBL" id="CAFBQK010000027">
    <property type="protein sequence ID" value="CAB5047922.1"/>
    <property type="molecule type" value="Genomic_DNA"/>
</dbReference>
<dbReference type="AlphaFoldDB" id="A0A6J7T4G9"/>
<protein>
    <submittedName>
        <fullName evidence="1">Unannotated protein</fullName>
    </submittedName>
</protein>
<evidence type="ECO:0000313" key="1">
    <source>
        <dbReference type="EMBL" id="CAB5047922.1"/>
    </source>
</evidence>
<accession>A0A6J7T4G9</accession>
<dbReference type="SUPFAM" id="SSF74650">
    <property type="entry name" value="Galactose mutarotase-like"/>
    <property type="match status" value="1"/>
</dbReference>
<dbReference type="InterPro" id="IPR011013">
    <property type="entry name" value="Gal_mutarotase_sf_dom"/>
</dbReference>
<reference evidence="1" key="1">
    <citation type="submission" date="2020-05" db="EMBL/GenBank/DDBJ databases">
        <authorList>
            <person name="Chiriac C."/>
            <person name="Salcher M."/>
            <person name="Ghai R."/>
            <person name="Kavagutti S V."/>
        </authorList>
    </citation>
    <scope>NUCLEOTIDE SEQUENCE</scope>
</reference>
<dbReference type="GO" id="GO:0005975">
    <property type="term" value="P:carbohydrate metabolic process"/>
    <property type="evidence" value="ECO:0007669"/>
    <property type="project" value="InterPro"/>
</dbReference>
<organism evidence="1">
    <name type="scientific">freshwater metagenome</name>
    <dbReference type="NCBI Taxonomy" id="449393"/>
    <lineage>
        <taxon>unclassified sequences</taxon>
        <taxon>metagenomes</taxon>
        <taxon>ecological metagenomes</taxon>
    </lineage>
</organism>
<dbReference type="Pfam" id="PF01263">
    <property type="entry name" value="Aldose_epim"/>
    <property type="match status" value="1"/>
</dbReference>
<proteinExistence type="predicted"/>
<dbReference type="InterPro" id="IPR008183">
    <property type="entry name" value="Aldose_1/G6P_1-epimerase"/>
</dbReference>
<dbReference type="GO" id="GO:0030246">
    <property type="term" value="F:carbohydrate binding"/>
    <property type="evidence" value="ECO:0007669"/>
    <property type="project" value="InterPro"/>
</dbReference>
<dbReference type="Gene3D" id="2.70.98.10">
    <property type="match status" value="1"/>
</dbReference>
<sequence length="257" mass="28622">MADDSLLEIVGEEISLIVDLSLGSRVTSLKWHGLEFVVQPRPSLMDWGWYAMVPWAGRVKNGMINDKSGNEFLLPVDWEPPHAEHGYGFYSAWEKTSATSSRLEMPAPYSPAVAEQRFEVKGNSVHWSLEYSANGCEIPAWLGFHPWFRSQLEKGESAIVEFEADRMLVKGLDVMPTGEYSSPKPPPWDDAFTDFKRLPTITWPGAAKVSVTSPAPWWVIYTEDPVGVCVEPQSAPPDAANLGITGEHHIEAVFTFS</sequence>